<feature type="domain" description="SGNH hydrolase-type esterase" evidence="1">
    <location>
        <begin position="54"/>
        <end position="221"/>
    </location>
</feature>
<dbReference type="Proteomes" id="UP000290287">
    <property type="component" value="Unassembled WGS sequence"/>
</dbReference>
<name>A0A4Q0YW42_9GAMM</name>
<dbReference type="CDD" id="cd01836">
    <property type="entry name" value="FeeA_FeeB_like"/>
    <property type="match status" value="1"/>
</dbReference>
<sequence length="237" mass="26138">MRAFLLNTLQLCLLPLLPVIIHQGKRVKKDTIRLPEASGSRTIGNRGDVSILHIGESTVAGVGVEDINDGLTANIVKSLETEGNIEAKAYIVGQNGSKISDILRLPMVDERIDVLVITLGVNDTVGLTPEKKWRFRIDQCVEKFGRSPARIFITEVPDMTKFPALPAPLSWFLGVRAKMLNLVLKDLCQQKGWYFISSNTPITTDWMAIDGYHPNGKGYQAWGAAVGEIIGKELSNR</sequence>
<dbReference type="GO" id="GO:0016788">
    <property type="term" value="F:hydrolase activity, acting on ester bonds"/>
    <property type="evidence" value="ECO:0007669"/>
    <property type="project" value="UniProtKB-ARBA"/>
</dbReference>
<organism evidence="2 3">
    <name type="scientific">Veronia nyctiphanis</name>
    <dbReference type="NCBI Taxonomy" id="1278244"/>
    <lineage>
        <taxon>Bacteria</taxon>
        <taxon>Pseudomonadati</taxon>
        <taxon>Pseudomonadota</taxon>
        <taxon>Gammaproteobacteria</taxon>
        <taxon>Vibrionales</taxon>
        <taxon>Vibrionaceae</taxon>
        <taxon>Veronia</taxon>
    </lineage>
</organism>
<dbReference type="OrthoDB" id="9804395at2"/>
<keyword evidence="3" id="KW-1185">Reference proteome</keyword>
<dbReference type="AlphaFoldDB" id="A0A4Q0YW42"/>
<reference evidence="2 3" key="1">
    <citation type="submission" date="2017-10" db="EMBL/GenBank/DDBJ databases">
        <title>Nyctiphanis sp. nov., isolated from the stomach of the euphausiid Nyctiphanes simplex (Hansen, 1911) in the Gulf of California.</title>
        <authorList>
            <person name="Gomez-Gil B."/>
            <person name="Aguilar-Mendez M."/>
            <person name="Lopez-Cortes A."/>
            <person name="Gomez-Gutierrez J."/>
            <person name="Roque A."/>
            <person name="Lang E."/>
            <person name="Gonzalez-Castillo A."/>
        </authorList>
    </citation>
    <scope>NUCLEOTIDE SEQUENCE [LARGE SCALE GENOMIC DNA]</scope>
    <source>
        <strain evidence="2 3">CAIM 600</strain>
    </source>
</reference>
<dbReference type="SUPFAM" id="SSF52266">
    <property type="entry name" value="SGNH hydrolase"/>
    <property type="match status" value="1"/>
</dbReference>
<evidence type="ECO:0000313" key="3">
    <source>
        <dbReference type="Proteomes" id="UP000290287"/>
    </source>
</evidence>
<dbReference type="RefSeq" id="WP_129122270.1">
    <property type="nucleotide sequence ID" value="NZ_PEIB01000011.1"/>
</dbReference>
<dbReference type="Pfam" id="PF13472">
    <property type="entry name" value="Lipase_GDSL_2"/>
    <property type="match status" value="1"/>
</dbReference>
<dbReference type="EMBL" id="PEIB01000011">
    <property type="protein sequence ID" value="RXJ73221.1"/>
    <property type="molecule type" value="Genomic_DNA"/>
</dbReference>
<accession>A0A4Q0YW42</accession>
<dbReference type="Gene3D" id="3.40.50.1110">
    <property type="entry name" value="SGNH hydrolase"/>
    <property type="match status" value="1"/>
</dbReference>
<proteinExistence type="predicted"/>
<protein>
    <recommendedName>
        <fullName evidence="1">SGNH hydrolase-type esterase domain-containing protein</fullName>
    </recommendedName>
</protein>
<dbReference type="InterPro" id="IPR013830">
    <property type="entry name" value="SGNH_hydro"/>
</dbReference>
<evidence type="ECO:0000259" key="1">
    <source>
        <dbReference type="Pfam" id="PF13472"/>
    </source>
</evidence>
<dbReference type="InterPro" id="IPR036514">
    <property type="entry name" value="SGNH_hydro_sf"/>
</dbReference>
<gene>
    <name evidence="2" type="ORF">CS022_10780</name>
</gene>
<evidence type="ECO:0000313" key="2">
    <source>
        <dbReference type="EMBL" id="RXJ73221.1"/>
    </source>
</evidence>
<comment type="caution">
    <text evidence="2">The sequence shown here is derived from an EMBL/GenBank/DDBJ whole genome shotgun (WGS) entry which is preliminary data.</text>
</comment>